<proteinExistence type="predicted"/>
<dbReference type="InterPro" id="IPR027385">
    <property type="entry name" value="Beta-barrel_OMP"/>
</dbReference>
<evidence type="ECO:0000313" key="4">
    <source>
        <dbReference type="EMBL" id="KIE04987.1"/>
    </source>
</evidence>
<comment type="caution">
    <text evidence="4">The sequence shown here is derived from an EMBL/GenBank/DDBJ whole genome shotgun (WGS) entry which is preliminary data.</text>
</comment>
<dbReference type="SUPFAM" id="SSF56925">
    <property type="entry name" value="OMPA-like"/>
    <property type="match status" value="1"/>
</dbReference>
<dbReference type="EMBL" id="JSWE01000124">
    <property type="protein sequence ID" value="KIE04987.1"/>
    <property type="molecule type" value="Genomic_DNA"/>
</dbReference>
<evidence type="ECO:0000313" key="5">
    <source>
        <dbReference type="Proteomes" id="UP000031258"/>
    </source>
</evidence>
<organism evidence="4 5">
    <name type="scientific">Candidatus Jidaibacter acanthamoebae</name>
    <dbReference type="NCBI Taxonomy" id="86105"/>
    <lineage>
        <taxon>Bacteria</taxon>
        <taxon>Pseudomonadati</taxon>
        <taxon>Pseudomonadota</taxon>
        <taxon>Alphaproteobacteria</taxon>
        <taxon>Rickettsiales</taxon>
        <taxon>Candidatus Midichloriaceae</taxon>
        <taxon>Candidatus Jidaibacter</taxon>
    </lineage>
</organism>
<dbReference type="Pfam" id="PF13505">
    <property type="entry name" value="OMP_b-brl"/>
    <property type="match status" value="1"/>
</dbReference>
<keyword evidence="5" id="KW-1185">Reference proteome</keyword>
<evidence type="ECO:0000256" key="2">
    <source>
        <dbReference type="SAM" id="SignalP"/>
    </source>
</evidence>
<dbReference type="OrthoDB" id="5643626at2"/>
<dbReference type="Proteomes" id="UP000031258">
    <property type="component" value="Unassembled WGS sequence"/>
</dbReference>
<sequence length="254" mass="28424">MNTKILTALTALAVITPLSALANSYDEKKNSSSSNFFNNDIFNDTYVSIGYGKSLPQGKLSGLTVDDYYDNPEYYSKTKLKNSNVFKASVGKKINDMKIEFEFLHSNKHKFNFGTKNEELGTNYLHKLHTSHYTYFINGLYEISSLHHVIKPYVGLGIGISHNKISAEAVTIPSGLKHYVSSKKYSNSFAWNASLGITVDISEHLFLDFSYKYIDLGKAKGSPFTIDSVVASDNNNIKGRFRNNVFLVSAGFKF</sequence>
<dbReference type="RefSeq" id="WP_039457020.1">
    <property type="nucleotide sequence ID" value="NZ_JSWE01000124.1"/>
</dbReference>
<feature type="signal peptide" evidence="2">
    <location>
        <begin position="1"/>
        <end position="22"/>
    </location>
</feature>
<name>A0A0C1MSH9_9RICK</name>
<keyword evidence="1 2" id="KW-0732">Signal</keyword>
<evidence type="ECO:0000256" key="1">
    <source>
        <dbReference type="ARBA" id="ARBA00022729"/>
    </source>
</evidence>
<reference evidence="4 5" key="1">
    <citation type="submission" date="2014-11" db="EMBL/GenBank/DDBJ databases">
        <title>A Rickettsiales Symbiont of Amoebae With Ancient Features.</title>
        <authorList>
            <person name="Schulz F."/>
            <person name="Martijn J."/>
            <person name="Wascher F."/>
            <person name="Kostanjsek R."/>
            <person name="Ettema T.J."/>
            <person name="Horn M."/>
        </authorList>
    </citation>
    <scope>NUCLEOTIDE SEQUENCE [LARGE SCALE GENOMIC DNA]</scope>
    <source>
        <strain evidence="4 5">UWC36</strain>
    </source>
</reference>
<evidence type="ECO:0000259" key="3">
    <source>
        <dbReference type="Pfam" id="PF13505"/>
    </source>
</evidence>
<accession>A0A0C1MSH9</accession>
<gene>
    <name evidence="4" type="ORF">NF27_EY00830</name>
</gene>
<dbReference type="InterPro" id="IPR011250">
    <property type="entry name" value="OMP/PagP_B-barrel"/>
</dbReference>
<dbReference type="AlphaFoldDB" id="A0A0C1MSH9"/>
<dbReference type="Gene3D" id="2.40.160.20">
    <property type="match status" value="1"/>
</dbReference>
<protein>
    <recommendedName>
        <fullName evidence="3">Outer membrane protein beta-barrel domain-containing protein</fullName>
    </recommendedName>
</protein>
<feature type="domain" description="Outer membrane protein beta-barrel" evidence="3">
    <location>
        <begin position="62"/>
        <end position="254"/>
    </location>
</feature>
<feature type="chain" id="PRO_5002153809" description="Outer membrane protein beta-barrel domain-containing protein" evidence="2">
    <location>
        <begin position="23"/>
        <end position="254"/>
    </location>
</feature>